<dbReference type="AlphaFoldDB" id="A0A1A9RE00"/>
<protein>
    <submittedName>
        <fullName evidence="2">Uncharacterized protein</fullName>
    </submittedName>
</protein>
<evidence type="ECO:0000256" key="1">
    <source>
        <dbReference type="SAM" id="Phobius"/>
    </source>
</evidence>
<keyword evidence="1" id="KW-1133">Transmembrane helix</keyword>
<accession>A0A1A9RE00</accession>
<proteinExistence type="predicted"/>
<evidence type="ECO:0000313" key="2">
    <source>
        <dbReference type="EMBL" id="OAM16393.1"/>
    </source>
</evidence>
<keyword evidence="1" id="KW-0812">Transmembrane</keyword>
<organism evidence="2 3">
    <name type="scientific">Eikenella corrodens</name>
    <dbReference type="NCBI Taxonomy" id="539"/>
    <lineage>
        <taxon>Bacteria</taxon>
        <taxon>Pseudomonadati</taxon>
        <taxon>Pseudomonadota</taxon>
        <taxon>Betaproteobacteria</taxon>
        <taxon>Neisseriales</taxon>
        <taxon>Neisseriaceae</taxon>
        <taxon>Eikenella</taxon>
    </lineage>
</organism>
<feature type="transmembrane region" description="Helical" evidence="1">
    <location>
        <begin position="55"/>
        <end position="77"/>
    </location>
</feature>
<reference evidence="3" key="1">
    <citation type="submission" date="2016-05" db="EMBL/GenBank/DDBJ databases">
        <title>Draft genome of Corynebacterium afermentans subsp. afermentans LCDC 88199T.</title>
        <authorList>
            <person name="Bernier A.-M."/>
            <person name="Bernard K."/>
        </authorList>
    </citation>
    <scope>NUCLEOTIDE SEQUENCE [LARGE SCALE GENOMIC DNA]</scope>
    <source>
        <strain evidence="3">NML01-0328</strain>
    </source>
</reference>
<name>A0A1A9RE00_EIKCO</name>
<gene>
    <name evidence="2" type="ORF">A7P85_06715</name>
</gene>
<dbReference type="EMBL" id="LXSF01000006">
    <property type="protein sequence ID" value="OAM16393.1"/>
    <property type="molecule type" value="Genomic_DNA"/>
</dbReference>
<comment type="caution">
    <text evidence="2">The sequence shown here is derived from an EMBL/GenBank/DDBJ whole genome shotgun (WGS) entry which is preliminary data.</text>
</comment>
<feature type="transmembrane region" description="Helical" evidence="1">
    <location>
        <begin position="97"/>
        <end position="123"/>
    </location>
</feature>
<feature type="transmembrane region" description="Helical" evidence="1">
    <location>
        <begin position="191"/>
        <end position="212"/>
    </location>
</feature>
<sequence length="229" mass="25356">MNLSSRNRLPESVSFNEVKASRFTRMALSGSLCAFGEIKEPAMGNRQHLPQRQTMIWYVLYAGISCGLLYGALTMLWKGGWQSPQAMLLRLAGFNGLSIVLTSAIHCLWLLALPALLTGWLAGRLAWQNNLPGRTMATLAWMGLTAVLYALPQLAGVDVVPEFNQLIANTLEGMLPVPDGMFSQLMSTPPWYVLPALFAVGGWFSAMMVLPYEQDETWGDRTGERGEQW</sequence>
<dbReference type="Proteomes" id="UP000078003">
    <property type="component" value="Unassembled WGS sequence"/>
</dbReference>
<keyword evidence="1" id="KW-0472">Membrane</keyword>
<evidence type="ECO:0000313" key="3">
    <source>
        <dbReference type="Proteomes" id="UP000078003"/>
    </source>
</evidence>
<feature type="transmembrane region" description="Helical" evidence="1">
    <location>
        <begin position="135"/>
        <end position="155"/>
    </location>
</feature>